<evidence type="ECO:0000256" key="3">
    <source>
        <dbReference type="ARBA" id="ARBA00022801"/>
    </source>
</evidence>
<feature type="active site" description="Nucleophile" evidence="4">
    <location>
        <position position="229"/>
    </location>
</feature>
<dbReference type="InterPro" id="IPR010497">
    <property type="entry name" value="Epoxide_hydro_N"/>
</dbReference>
<evidence type="ECO:0000313" key="7">
    <source>
        <dbReference type="EMBL" id="KAF1017069.1"/>
    </source>
</evidence>
<dbReference type="InterPro" id="IPR029058">
    <property type="entry name" value="AB_hydrolase_fold"/>
</dbReference>
<protein>
    <submittedName>
        <fullName evidence="7">Fluoroacetate dehalogenase</fullName>
    </submittedName>
</protein>
<evidence type="ECO:0000256" key="2">
    <source>
        <dbReference type="ARBA" id="ARBA00022797"/>
    </source>
</evidence>
<reference evidence="8" key="1">
    <citation type="journal article" date="2020" name="MBio">
        <title>Horizontal gene transfer to a defensive symbiont with a reduced genome amongst a multipartite beetle microbiome.</title>
        <authorList>
            <person name="Waterworth S.C."/>
            <person name="Florez L.V."/>
            <person name="Rees E.R."/>
            <person name="Hertweck C."/>
            <person name="Kaltenpoth M."/>
            <person name="Kwan J.C."/>
        </authorList>
    </citation>
    <scope>NUCLEOTIDE SEQUENCE [LARGE SCALE GENOMIC DNA]</scope>
</reference>
<keyword evidence="2" id="KW-0058">Aromatic hydrocarbons catabolism</keyword>
<keyword evidence="3" id="KW-0378">Hydrolase</keyword>
<keyword evidence="5" id="KW-0732">Signal</keyword>
<dbReference type="PANTHER" id="PTHR21661:SF35">
    <property type="entry name" value="EPOXIDE HYDROLASE"/>
    <property type="match status" value="1"/>
</dbReference>
<dbReference type="Gene3D" id="3.40.50.1820">
    <property type="entry name" value="alpha/beta hydrolase"/>
    <property type="match status" value="1"/>
</dbReference>
<dbReference type="InterPro" id="IPR006311">
    <property type="entry name" value="TAT_signal"/>
</dbReference>
<dbReference type="SUPFAM" id="SSF53474">
    <property type="entry name" value="alpha/beta-Hydrolases"/>
    <property type="match status" value="1"/>
</dbReference>
<feature type="signal peptide" evidence="5">
    <location>
        <begin position="1"/>
        <end position="29"/>
    </location>
</feature>
<dbReference type="InterPro" id="IPR016292">
    <property type="entry name" value="Epoxide_hydrolase"/>
</dbReference>
<dbReference type="AlphaFoldDB" id="A0A7V8JN41"/>
<dbReference type="GO" id="GO:0097176">
    <property type="term" value="P:epoxide metabolic process"/>
    <property type="evidence" value="ECO:0007669"/>
    <property type="project" value="TreeGrafter"/>
</dbReference>
<comment type="similarity">
    <text evidence="1">Belongs to the peptidase S33 family.</text>
</comment>
<feature type="active site" description="Proton acceptor" evidence="4">
    <location>
        <position position="414"/>
    </location>
</feature>
<dbReference type="PANTHER" id="PTHR21661">
    <property type="entry name" value="EPOXIDE HYDROLASE 1-RELATED"/>
    <property type="match status" value="1"/>
</dbReference>
<dbReference type="PROSITE" id="PS51318">
    <property type="entry name" value="TAT"/>
    <property type="match status" value="1"/>
</dbReference>
<dbReference type="GO" id="GO:0004301">
    <property type="term" value="F:epoxide hydrolase activity"/>
    <property type="evidence" value="ECO:0007669"/>
    <property type="project" value="TreeGrafter"/>
</dbReference>
<evidence type="ECO:0000256" key="5">
    <source>
        <dbReference type="SAM" id="SignalP"/>
    </source>
</evidence>
<dbReference type="PRINTS" id="PR00412">
    <property type="entry name" value="EPOXHYDRLASE"/>
</dbReference>
<sequence length="442" mass="48522">MTDPTGINRRTFMALAGAAAALPVGNALAAAAPHASAAPPQAPAFVVPPERPGVVPFRVQIPQAALDDLQVRLAAIRWPETETVAGWEQGVPLQAARGLIDHWRHRHDWRQFEQRINAFPQFRTQIDGLGIHFIHARSPHPGALPLLLNHGWPGSVVEFLQTIERLTEPTRFGGRAEDAFHVVVLSMPGYGFSDKPAGQGWGIPRIARAWALLMHERLGYAHWVAQGGDWGAAVTHALASQRPPGLLAGHVNLPLVAPLQRPATPSAEEQRALDTIEVYLDRKAGYADQMNTRPQTIGYALNDSPLALAMWMYEKFGEWSDSSDGPEAALSRDQMLDDIALHWFTGTGASSARLYWESCDARTLRSHTFFSAEPVSLPMAASIFPKETCLAPRSWAKAAWSNLIYWNTVDKGGHFAAFEQPALFARELWRAFANVRSAPSAT</sequence>
<dbReference type="PIRSF" id="PIRSF001112">
    <property type="entry name" value="Epoxide_hydrolase"/>
    <property type="match status" value="1"/>
</dbReference>
<feature type="active site" description="Proton donor" evidence="4">
    <location>
        <position position="355"/>
    </location>
</feature>
<dbReference type="Pfam" id="PF06441">
    <property type="entry name" value="EHN"/>
    <property type="match status" value="1"/>
</dbReference>
<organism evidence="7 8">
    <name type="scientific">Stenotrophomonas maltophilia</name>
    <name type="common">Pseudomonas maltophilia</name>
    <name type="synonym">Xanthomonas maltophilia</name>
    <dbReference type="NCBI Taxonomy" id="40324"/>
    <lineage>
        <taxon>Bacteria</taxon>
        <taxon>Pseudomonadati</taxon>
        <taxon>Pseudomonadota</taxon>
        <taxon>Gammaproteobacteria</taxon>
        <taxon>Lysobacterales</taxon>
        <taxon>Lysobacteraceae</taxon>
        <taxon>Stenotrophomonas</taxon>
        <taxon>Stenotrophomonas maltophilia group</taxon>
    </lineage>
</organism>
<evidence type="ECO:0000256" key="1">
    <source>
        <dbReference type="ARBA" id="ARBA00010088"/>
    </source>
</evidence>
<gene>
    <name evidence="7" type="ORF">GAK31_00328</name>
</gene>
<accession>A0A7V8JN41</accession>
<dbReference type="Proteomes" id="UP000487117">
    <property type="component" value="Unassembled WGS sequence"/>
</dbReference>
<evidence type="ECO:0000256" key="4">
    <source>
        <dbReference type="PIRSR" id="PIRSR001112-1"/>
    </source>
</evidence>
<comment type="caution">
    <text evidence="7">The sequence shown here is derived from an EMBL/GenBank/DDBJ whole genome shotgun (WGS) entry which is preliminary data.</text>
</comment>
<dbReference type="EMBL" id="WNDS01000001">
    <property type="protein sequence ID" value="KAF1017069.1"/>
    <property type="molecule type" value="Genomic_DNA"/>
</dbReference>
<evidence type="ECO:0000259" key="6">
    <source>
        <dbReference type="Pfam" id="PF06441"/>
    </source>
</evidence>
<proteinExistence type="inferred from homology"/>
<name>A0A7V8JN41_STEMA</name>
<feature type="domain" description="Epoxide hydrolase N-terminal" evidence="6">
    <location>
        <begin position="55"/>
        <end position="159"/>
    </location>
</feature>
<evidence type="ECO:0000313" key="8">
    <source>
        <dbReference type="Proteomes" id="UP000487117"/>
    </source>
</evidence>
<dbReference type="InterPro" id="IPR000639">
    <property type="entry name" value="Epox_hydrolase-like"/>
</dbReference>
<feature type="chain" id="PRO_5031544504" evidence="5">
    <location>
        <begin position="30"/>
        <end position="442"/>
    </location>
</feature>